<evidence type="ECO:0000256" key="7">
    <source>
        <dbReference type="SAM" id="Phobius"/>
    </source>
</evidence>
<organism evidence="8 9">
    <name type="scientific">Circinella minor</name>
    <dbReference type="NCBI Taxonomy" id="1195481"/>
    <lineage>
        <taxon>Eukaryota</taxon>
        <taxon>Fungi</taxon>
        <taxon>Fungi incertae sedis</taxon>
        <taxon>Mucoromycota</taxon>
        <taxon>Mucoromycotina</taxon>
        <taxon>Mucoromycetes</taxon>
        <taxon>Mucorales</taxon>
        <taxon>Lichtheimiaceae</taxon>
        <taxon>Circinella</taxon>
    </lineage>
</organism>
<feature type="region of interest" description="Disordered" evidence="6">
    <location>
        <begin position="61"/>
        <end position="103"/>
    </location>
</feature>
<dbReference type="OrthoDB" id="2802411at2759"/>
<evidence type="ECO:0000313" key="8">
    <source>
        <dbReference type="EMBL" id="KAG2223382.1"/>
    </source>
</evidence>
<protein>
    <recommendedName>
        <fullName evidence="10">Plasma membrane proteolipid 3</fullName>
    </recommendedName>
</protein>
<sequence>MINDCCLILIIILFPPLGVFLMKGCGADIWINLCLTILGYLPGHLHAFYVLIRERERSQHVADHYSTPNQPVTYGTTTSGSAPPSYPQNTSGYAPPQPPPKTS</sequence>
<keyword evidence="9" id="KW-1185">Reference proteome</keyword>
<dbReference type="PANTHER" id="PTHR21659:SF42">
    <property type="entry name" value="UPF0057 MEMBRANE PROTEIN ZK632.10-RELATED"/>
    <property type="match status" value="1"/>
</dbReference>
<evidence type="ECO:0000256" key="1">
    <source>
        <dbReference type="ARBA" id="ARBA00004370"/>
    </source>
</evidence>
<dbReference type="GO" id="GO:0016020">
    <property type="term" value="C:membrane"/>
    <property type="evidence" value="ECO:0007669"/>
    <property type="project" value="UniProtKB-SubCell"/>
</dbReference>
<evidence type="ECO:0000256" key="6">
    <source>
        <dbReference type="SAM" id="MobiDB-lite"/>
    </source>
</evidence>
<evidence type="ECO:0000256" key="5">
    <source>
        <dbReference type="ARBA" id="ARBA00023136"/>
    </source>
</evidence>
<evidence type="ECO:0000256" key="2">
    <source>
        <dbReference type="ARBA" id="ARBA00009530"/>
    </source>
</evidence>
<comment type="similarity">
    <text evidence="2">Belongs to the UPF0057 (PMP3) family.</text>
</comment>
<evidence type="ECO:0000313" key="9">
    <source>
        <dbReference type="Proteomes" id="UP000646827"/>
    </source>
</evidence>
<comment type="caution">
    <text evidence="8">The sequence shown here is derived from an EMBL/GenBank/DDBJ whole genome shotgun (WGS) entry which is preliminary data.</text>
</comment>
<keyword evidence="3 7" id="KW-0812">Transmembrane</keyword>
<dbReference type="Proteomes" id="UP000646827">
    <property type="component" value="Unassembled WGS sequence"/>
</dbReference>
<gene>
    <name evidence="8" type="ORF">INT45_002877</name>
</gene>
<feature type="compositionally biased region" description="Polar residues" evidence="6">
    <location>
        <begin position="66"/>
        <end position="92"/>
    </location>
</feature>
<keyword evidence="4 7" id="KW-1133">Transmembrane helix</keyword>
<dbReference type="EMBL" id="JAEPRB010000062">
    <property type="protein sequence ID" value="KAG2223382.1"/>
    <property type="molecule type" value="Genomic_DNA"/>
</dbReference>
<dbReference type="AlphaFoldDB" id="A0A8H7S5U6"/>
<keyword evidence="5 7" id="KW-0472">Membrane</keyword>
<evidence type="ECO:0000256" key="3">
    <source>
        <dbReference type="ARBA" id="ARBA00022692"/>
    </source>
</evidence>
<name>A0A8H7S5U6_9FUNG</name>
<dbReference type="PANTHER" id="PTHR21659">
    <property type="entry name" value="HYDROPHOBIC PROTEIN RCI2 LOW TEMPERATURE AND SALT RESPONSIVE PROTEIN LTI6 -RELATED"/>
    <property type="match status" value="1"/>
</dbReference>
<dbReference type="Pfam" id="PF01679">
    <property type="entry name" value="Pmp3"/>
    <property type="match status" value="1"/>
</dbReference>
<feature type="transmembrane region" description="Helical" evidence="7">
    <location>
        <begin position="29"/>
        <end position="52"/>
    </location>
</feature>
<evidence type="ECO:0008006" key="10">
    <source>
        <dbReference type="Google" id="ProtNLM"/>
    </source>
</evidence>
<feature type="transmembrane region" description="Helical" evidence="7">
    <location>
        <begin position="5"/>
        <end position="23"/>
    </location>
</feature>
<proteinExistence type="inferred from homology"/>
<comment type="subcellular location">
    <subcellularLocation>
        <location evidence="1">Membrane</location>
    </subcellularLocation>
</comment>
<evidence type="ECO:0000256" key="4">
    <source>
        <dbReference type="ARBA" id="ARBA00022989"/>
    </source>
</evidence>
<dbReference type="InterPro" id="IPR000612">
    <property type="entry name" value="PMP3"/>
</dbReference>
<reference evidence="8 9" key="1">
    <citation type="submission" date="2020-12" db="EMBL/GenBank/DDBJ databases">
        <title>Metabolic potential, ecology and presence of endohyphal bacteria is reflected in genomic diversity of Mucoromycotina.</title>
        <authorList>
            <person name="Muszewska A."/>
            <person name="Okrasinska A."/>
            <person name="Steczkiewicz K."/>
            <person name="Drgas O."/>
            <person name="Orlowska M."/>
            <person name="Perlinska-Lenart U."/>
            <person name="Aleksandrzak-Piekarczyk T."/>
            <person name="Szatraj K."/>
            <person name="Zielenkiewicz U."/>
            <person name="Pilsyk S."/>
            <person name="Malc E."/>
            <person name="Mieczkowski P."/>
            <person name="Kruszewska J.S."/>
            <person name="Biernat P."/>
            <person name="Pawlowska J."/>
        </authorList>
    </citation>
    <scope>NUCLEOTIDE SEQUENCE [LARGE SCALE GENOMIC DNA]</scope>
    <source>
        <strain evidence="8 9">CBS 142.35</strain>
    </source>
</reference>
<accession>A0A8H7S5U6</accession>